<protein>
    <submittedName>
        <fullName evidence="1">DNA repair protein</fullName>
    </submittedName>
</protein>
<dbReference type="EMBL" id="VZPQ01000830">
    <property type="protein sequence ID" value="KAB0531213.1"/>
    <property type="molecule type" value="Genomic_DNA"/>
</dbReference>
<reference evidence="1 2" key="1">
    <citation type="submission" date="2019-09" db="EMBL/GenBank/DDBJ databases">
        <title>Draft genome sequences of 48 bacterial type strains from the CCUG.</title>
        <authorList>
            <person name="Tunovic T."/>
            <person name="Pineiro-Iglesias B."/>
            <person name="Unosson C."/>
            <person name="Inganas E."/>
            <person name="Ohlen M."/>
            <person name="Cardew S."/>
            <person name="Jensie-Markopoulos S."/>
            <person name="Salva-Serra F."/>
            <person name="Jaen-Luchoro D."/>
            <person name="Karlsson R."/>
            <person name="Svensson-Stadler L."/>
            <person name="Chun J."/>
            <person name="Moore E."/>
        </authorList>
    </citation>
    <scope>NUCLEOTIDE SEQUENCE [LARGE SCALE GENOMIC DNA]</scope>
    <source>
        <strain evidence="1 2">CCUG 51524</strain>
    </source>
</reference>
<evidence type="ECO:0000313" key="1">
    <source>
        <dbReference type="EMBL" id="KAB0531213.1"/>
    </source>
</evidence>
<evidence type="ECO:0000313" key="2">
    <source>
        <dbReference type="Proteomes" id="UP000423257"/>
    </source>
</evidence>
<dbReference type="AlphaFoldDB" id="A0A6H9RR83"/>
<dbReference type="InterPro" id="IPR045662">
    <property type="entry name" value="DUF6388"/>
</dbReference>
<dbReference type="RefSeq" id="WP_249044117.1">
    <property type="nucleotide sequence ID" value="NZ_VZPQ01000830.1"/>
</dbReference>
<sequence length="36" mass="4247">PQDYQAQRLEVHKEVAEMAGMEWAEYCELHGLKLQD</sequence>
<feature type="non-terminal residue" evidence="1">
    <location>
        <position position="1"/>
    </location>
</feature>
<name>A0A6H9RR83_9PSED</name>
<organism evidence="1 2">
    <name type="scientific">Pseudomonas palleroniana</name>
    <dbReference type="NCBI Taxonomy" id="191390"/>
    <lineage>
        <taxon>Bacteria</taxon>
        <taxon>Pseudomonadati</taxon>
        <taxon>Pseudomonadota</taxon>
        <taxon>Gammaproteobacteria</taxon>
        <taxon>Pseudomonadales</taxon>
        <taxon>Pseudomonadaceae</taxon>
        <taxon>Pseudomonas</taxon>
    </lineage>
</organism>
<dbReference type="Proteomes" id="UP000423257">
    <property type="component" value="Unassembled WGS sequence"/>
</dbReference>
<proteinExistence type="predicted"/>
<accession>A0A6H9RR83</accession>
<comment type="caution">
    <text evidence="1">The sequence shown here is derived from an EMBL/GenBank/DDBJ whole genome shotgun (WGS) entry which is preliminary data.</text>
</comment>
<dbReference type="Pfam" id="PF19925">
    <property type="entry name" value="DUF6388"/>
    <property type="match status" value="1"/>
</dbReference>
<gene>
    <name evidence="1" type="ORF">F7R03_32480</name>
</gene>